<dbReference type="PROSITE" id="PS50932">
    <property type="entry name" value="HTH_LACI_2"/>
    <property type="match status" value="1"/>
</dbReference>
<dbReference type="InterPro" id="IPR010982">
    <property type="entry name" value="Lambda_DNA-bd_dom_sf"/>
</dbReference>
<comment type="caution">
    <text evidence="5">The sequence shown here is derived from an EMBL/GenBank/DDBJ whole genome shotgun (WGS) entry which is preliminary data.</text>
</comment>
<dbReference type="GO" id="GO:0003700">
    <property type="term" value="F:DNA-binding transcription factor activity"/>
    <property type="evidence" value="ECO:0007669"/>
    <property type="project" value="TreeGrafter"/>
</dbReference>
<dbReference type="SMART" id="SM00354">
    <property type="entry name" value="HTH_LACI"/>
    <property type="match status" value="1"/>
</dbReference>
<dbReference type="PRINTS" id="PR00036">
    <property type="entry name" value="HTHLACI"/>
</dbReference>
<keyword evidence="7" id="KW-1185">Reference proteome</keyword>
<proteinExistence type="predicted"/>
<keyword evidence="1" id="KW-0805">Transcription regulation</keyword>
<evidence type="ECO:0000256" key="3">
    <source>
        <dbReference type="ARBA" id="ARBA00023163"/>
    </source>
</evidence>
<dbReference type="GO" id="GO:0000976">
    <property type="term" value="F:transcription cis-regulatory region binding"/>
    <property type="evidence" value="ECO:0007669"/>
    <property type="project" value="TreeGrafter"/>
</dbReference>
<name>A0A0R2FTS0_9LACO</name>
<protein>
    <recommendedName>
        <fullName evidence="4">HTH lacI-type domain-containing protein</fullName>
    </recommendedName>
</protein>
<dbReference type="STRING" id="81857.IV38_GL001062"/>
<dbReference type="PATRIC" id="fig|81857.3.peg.1068"/>
<dbReference type="Gene3D" id="1.10.260.40">
    <property type="entry name" value="lambda repressor-like DNA-binding domains"/>
    <property type="match status" value="1"/>
</dbReference>
<dbReference type="InterPro" id="IPR028082">
    <property type="entry name" value="Peripla_BP_I"/>
</dbReference>
<evidence type="ECO:0000259" key="4">
    <source>
        <dbReference type="PROSITE" id="PS50932"/>
    </source>
</evidence>
<dbReference type="PANTHER" id="PTHR30146:SF154">
    <property type="entry name" value="TRANSCRIPTION REGULATOR, MEMBER OF GALR FAMILY"/>
    <property type="match status" value="1"/>
</dbReference>
<dbReference type="Pfam" id="PF00356">
    <property type="entry name" value="LacI"/>
    <property type="match status" value="1"/>
</dbReference>
<dbReference type="SUPFAM" id="SSF47413">
    <property type="entry name" value="lambda repressor-like DNA-binding domains"/>
    <property type="match status" value="1"/>
</dbReference>
<evidence type="ECO:0000256" key="2">
    <source>
        <dbReference type="ARBA" id="ARBA00023125"/>
    </source>
</evidence>
<dbReference type="Pfam" id="PF13377">
    <property type="entry name" value="Peripla_BP_3"/>
    <property type="match status" value="1"/>
</dbReference>
<dbReference type="PROSITE" id="PS00356">
    <property type="entry name" value="HTH_LACI_1"/>
    <property type="match status" value="1"/>
</dbReference>
<dbReference type="InterPro" id="IPR000843">
    <property type="entry name" value="HTH_LacI"/>
</dbReference>
<dbReference type="AlphaFoldDB" id="A0A0R2FTS0"/>
<reference evidence="7 8" key="1">
    <citation type="journal article" date="2015" name="Genome Announc.">
        <title>Expanding the biotechnology potential of lactobacilli through comparative genomics of 213 strains and associated genera.</title>
        <authorList>
            <person name="Sun Z."/>
            <person name="Harris H.M."/>
            <person name="McCann A."/>
            <person name="Guo C."/>
            <person name="Argimon S."/>
            <person name="Zhang W."/>
            <person name="Yang X."/>
            <person name="Jeffery I.B."/>
            <person name="Cooney J.C."/>
            <person name="Kagawa T.F."/>
            <person name="Liu W."/>
            <person name="Song Y."/>
            <person name="Salvetti E."/>
            <person name="Wrobel A."/>
            <person name="Rasinkangas P."/>
            <person name="Parkhill J."/>
            <person name="Rea M.C."/>
            <person name="O'Sullivan O."/>
            <person name="Ritari J."/>
            <person name="Douillard F.P."/>
            <person name="Paul Ross R."/>
            <person name="Yang R."/>
            <person name="Briner A.E."/>
            <person name="Felis G.E."/>
            <person name="de Vos W.M."/>
            <person name="Barrangou R."/>
            <person name="Klaenhammer T.R."/>
            <person name="Caufield P.W."/>
            <person name="Cui Y."/>
            <person name="Zhang H."/>
            <person name="O'Toole P.W."/>
        </authorList>
    </citation>
    <scope>NUCLEOTIDE SEQUENCE [LARGE SCALE GENOMIC DNA]</scope>
    <source>
        <strain evidence="5 8">ATCC BAA-66</strain>
        <strain evidence="6 7">DSM 13344</strain>
    </source>
</reference>
<dbReference type="PANTHER" id="PTHR30146">
    <property type="entry name" value="LACI-RELATED TRANSCRIPTIONAL REPRESSOR"/>
    <property type="match status" value="1"/>
</dbReference>
<evidence type="ECO:0000313" key="8">
    <source>
        <dbReference type="Proteomes" id="UP000051751"/>
    </source>
</evidence>
<dbReference type="CDD" id="cd01392">
    <property type="entry name" value="HTH_LacI"/>
    <property type="match status" value="1"/>
</dbReference>
<dbReference type="Proteomes" id="UP000051645">
    <property type="component" value="Unassembled WGS sequence"/>
</dbReference>
<evidence type="ECO:0000313" key="5">
    <source>
        <dbReference type="EMBL" id="KRN28855.1"/>
    </source>
</evidence>
<dbReference type="Proteomes" id="UP000051751">
    <property type="component" value="Unassembled WGS sequence"/>
</dbReference>
<dbReference type="EMBL" id="JQAT01000002">
    <property type="protein sequence ID" value="KRN28855.1"/>
    <property type="molecule type" value="Genomic_DNA"/>
</dbReference>
<dbReference type="SUPFAM" id="SSF53822">
    <property type="entry name" value="Periplasmic binding protein-like I"/>
    <property type="match status" value="1"/>
</dbReference>
<gene>
    <name evidence="5" type="ORF">IV38_GL001062</name>
    <name evidence="6" type="ORF">IV40_GL000791</name>
</gene>
<feature type="domain" description="HTH lacI-type" evidence="4">
    <location>
        <begin position="7"/>
        <end position="61"/>
    </location>
</feature>
<sequence length="320" mass="36379">MDGEKMATLNDVAKLANVSKMTVSRVINHPDKVTDDLKELVYQAMRETNYHPNVAAKALVNNRTQIIKFLILEDLDITEPYYMKLLVGIAMDLSKQQFSLQLVIPDNIDIGDCDGYIITGMRHKDLDWIQDLKKPVVIFGENHYDLDFVDVDNKKGTMEATRYALEEGYEHFVFIGIDMDEAFEYSREAGYMEFLQERQMAPEIYRMANHSHSGSEFIQAHIDQFEPNTCFICASDRLGLGIERGLQACHKQIPDQYGVIGFDGVFLHQIASPRLTTVKQPEVEMGSAIAQMIVDKVNQNNIPQGHKLFAPELVPSESTR</sequence>
<keyword evidence="2" id="KW-0238">DNA-binding</keyword>
<organism evidence="5 8">
    <name type="scientific">Lactobacillus selangorensis</name>
    <dbReference type="NCBI Taxonomy" id="81857"/>
    <lineage>
        <taxon>Bacteria</taxon>
        <taxon>Bacillati</taxon>
        <taxon>Bacillota</taxon>
        <taxon>Bacilli</taxon>
        <taxon>Lactobacillales</taxon>
        <taxon>Lactobacillaceae</taxon>
        <taxon>Lactobacillus</taxon>
    </lineage>
</organism>
<accession>A0A0R2FTS0</accession>
<evidence type="ECO:0000256" key="1">
    <source>
        <dbReference type="ARBA" id="ARBA00023015"/>
    </source>
</evidence>
<dbReference type="InterPro" id="IPR046335">
    <property type="entry name" value="LacI/GalR-like_sensor"/>
</dbReference>
<evidence type="ECO:0000313" key="7">
    <source>
        <dbReference type="Proteomes" id="UP000051645"/>
    </source>
</evidence>
<keyword evidence="3" id="KW-0804">Transcription</keyword>
<evidence type="ECO:0000313" key="6">
    <source>
        <dbReference type="EMBL" id="KRN32735.1"/>
    </source>
</evidence>
<dbReference type="EMBL" id="JQAZ01000002">
    <property type="protein sequence ID" value="KRN32735.1"/>
    <property type="molecule type" value="Genomic_DNA"/>
</dbReference>
<dbReference type="Gene3D" id="3.40.50.2300">
    <property type="match status" value="2"/>
</dbReference>